<name>A0ABW2AND0_9MICO</name>
<dbReference type="EMBL" id="JBHSWJ010000002">
    <property type="protein sequence ID" value="MFC6712501.1"/>
    <property type="molecule type" value="Genomic_DNA"/>
</dbReference>
<evidence type="ECO:0000256" key="1">
    <source>
        <dbReference type="SAM" id="SignalP"/>
    </source>
</evidence>
<dbReference type="RefSeq" id="WP_377819969.1">
    <property type="nucleotide sequence ID" value="NZ_JBHSWJ010000002.1"/>
</dbReference>
<keyword evidence="3" id="KW-1185">Reference proteome</keyword>
<sequence>MHVRFSTLVGCAAAAALALVAPAAHATTSPGPAAGTQHFTGALPDGATWVGDLPANWNGTLVLYSHGFGTLNPVDSPNAATQSALLQEGYALVGSSYAGPSLWAVASAPADQFAALAAMKKLTGRPNQVLAYGTSMGGLISSLEDERANGRLDGALTTCGLLGGGVNLNNYQLDGEYAIARLLAPGQDIKLVDYASPAEASTAAAQLKAAVVAAQQTPEGRARISLAAALLNTPDWFAGDNPPRSAVEQEVQQEQWLEIQIGFVVGARPSIEQAVGGNASWNAGVDYDSLLQQSAQYRTVKSLYRAAGVNLSTDLRNLTSHADIYPDVAALKRLSKTAVPSGRLQVPELTLHTISDQLAPVSFENWYRDRVQQAGRSTLLRQAYVKSIGHCSFSPSEIVAGLKSLQQRVSSGYWPATSAAALNARAQAGGWELAAS</sequence>
<feature type="signal peptide" evidence="1">
    <location>
        <begin position="1"/>
        <end position="26"/>
    </location>
</feature>
<proteinExistence type="predicted"/>
<comment type="caution">
    <text evidence="2">The sequence shown here is derived from an EMBL/GenBank/DDBJ whole genome shotgun (WGS) entry which is preliminary data.</text>
</comment>
<dbReference type="GO" id="GO:0016787">
    <property type="term" value="F:hydrolase activity"/>
    <property type="evidence" value="ECO:0007669"/>
    <property type="project" value="UniProtKB-KW"/>
</dbReference>
<evidence type="ECO:0000313" key="3">
    <source>
        <dbReference type="Proteomes" id="UP001596356"/>
    </source>
</evidence>
<dbReference type="Gene3D" id="3.40.50.1820">
    <property type="entry name" value="alpha/beta hydrolase"/>
    <property type="match status" value="1"/>
</dbReference>
<accession>A0ABW2AND0</accession>
<evidence type="ECO:0000313" key="2">
    <source>
        <dbReference type="EMBL" id="MFC6712501.1"/>
    </source>
</evidence>
<dbReference type="SUPFAM" id="SSF53474">
    <property type="entry name" value="alpha/beta-Hydrolases"/>
    <property type="match status" value="1"/>
</dbReference>
<protein>
    <submittedName>
        <fullName evidence="2">Alpha/beta hydrolase</fullName>
    </submittedName>
</protein>
<organism evidence="2 3">
    <name type="scientific">Branchiibius cervicis</name>
    <dbReference type="NCBI Taxonomy" id="908252"/>
    <lineage>
        <taxon>Bacteria</taxon>
        <taxon>Bacillati</taxon>
        <taxon>Actinomycetota</taxon>
        <taxon>Actinomycetes</taxon>
        <taxon>Micrococcales</taxon>
        <taxon>Dermacoccaceae</taxon>
        <taxon>Branchiibius</taxon>
    </lineage>
</organism>
<reference evidence="3" key="1">
    <citation type="journal article" date="2019" name="Int. J. Syst. Evol. Microbiol.">
        <title>The Global Catalogue of Microorganisms (GCM) 10K type strain sequencing project: providing services to taxonomists for standard genome sequencing and annotation.</title>
        <authorList>
            <consortium name="The Broad Institute Genomics Platform"/>
            <consortium name="The Broad Institute Genome Sequencing Center for Infectious Disease"/>
            <person name="Wu L."/>
            <person name="Ma J."/>
        </authorList>
    </citation>
    <scope>NUCLEOTIDE SEQUENCE [LARGE SCALE GENOMIC DNA]</scope>
    <source>
        <strain evidence="3">NBRC 106593</strain>
    </source>
</reference>
<gene>
    <name evidence="2" type="ORF">ACFQBT_00990</name>
</gene>
<feature type="chain" id="PRO_5045889555" evidence="1">
    <location>
        <begin position="27"/>
        <end position="436"/>
    </location>
</feature>
<keyword evidence="1" id="KW-0732">Signal</keyword>
<keyword evidence="2" id="KW-0378">Hydrolase</keyword>
<dbReference type="Proteomes" id="UP001596356">
    <property type="component" value="Unassembled WGS sequence"/>
</dbReference>
<dbReference type="InterPro" id="IPR029058">
    <property type="entry name" value="AB_hydrolase_fold"/>
</dbReference>